<dbReference type="Proteomes" id="UP000742024">
    <property type="component" value="Unassembled WGS sequence"/>
</dbReference>
<evidence type="ECO:0000256" key="1">
    <source>
        <dbReference type="SAM" id="SignalP"/>
    </source>
</evidence>
<proteinExistence type="predicted"/>
<evidence type="ECO:0000313" key="2">
    <source>
        <dbReference type="EMBL" id="KAG5956434.1"/>
    </source>
</evidence>
<evidence type="ECO:0000313" key="3">
    <source>
        <dbReference type="Proteomes" id="UP000742024"/>
    </source>
</evidence>
<accession>A0ABQ7P8L3</accession>
<sequence length="77" mass="8673">MSAMTNLFSIIIRVVSLLRRAGGKDKPSDDDTPLFPSEKYILNDFIQRFIQGLADKSLMQEAISQNLLAGRDQSLSW</sequence>
<name>A0ABQ7P8L3_9HYPO</name>
<keyword evidence="1" id="KW-0732">Signal</keyword>
<reference evidence="2 3" key="1">
    <citation type="journal article" date="2020" name="bioRxiv">
        <title>Whole genome comparisons of ergot fungi reveals the divergence and evolution of species within the genus Claviceps are the result of varying mechanisms driving genome evolution and host range expansion.</title>
        <authorList>
            <person name="Wyka S.A."/>
            <person name="Mondo S.J."/>
            <person name="Liu M."/>
            <person name="Dettman J."/>
            <person name="Nalam V."/>
            <person name="Broders K.D."/>
        </authorList>
    </citation>
    <scope>NUCLEOTIDE SEQUENCE [LARGE SCALE GENOMIC DNA]</scope>
    <source>
        <strain evidence="2 3">LM583</strain>
    </source>
</reference>
<feature type="signal peptide" evidence="1">
    <location>
        <begin position="1"/>
        <end position="23"/>
    </location>
</feature>
<protein>
    <submittedName>
        <fullName evidence="2">Uncharacterized protein</fullName>
    </submittedName>
</protein>
<keyword evidence="3" id="KW-1185">Reference proteome</keyword>
<comment type="caution">
    <text evidence="2">The sequence shown here is derived from an EMBL/GenBank/DDBJ whole genome shotgun (WGS) entry which is preliminary data.</text>
</comment>
<organism evidence="2 3">
    <name type="scientific">Claviceps arundinis</name>
    <dbReference type="NCBI Taxonomy" id="1623583"/>
    <lineage>
        <taxon>Eukaryota</taxon>
        <taxon>Fungi</taxon>
        <taxon>Dikarya</taxon>
        <taxon>Ascomycota</taxon>
        <taxon>Pezizomycotina</taxon>
        <taxon>Sordariomycetes</taxon>
        <taxon>Hypocreomycetidae</taxon>
        <taxon>Hypocreales</taxon>
        <taxon>Clavicipitaceae</taxon>
        <taxon>Claviceps</taxon>
    </lineage>
</organism>
<dbReference type="EMBL" id="SRPR01000207">
    <property type="protein sequence ID" value="KAG5956434.1"/>
    <property type="molecule type" value="Genomic_DNA"/>
</dbReference>
<gene>
    <name evidence="2" type="ORF">E4U57_002623</name>
</gene>
<feature type="chain" id="PRO_5046619185" evidence="1">
    <location>
        <begin position="24"/>
        <end position="77"/>
    </location>
</feature>